<evidence type="ECO:0000256" key="6">
    <source>
        <dbReference type="RuleBase" id="RU003983"/>
    </source>
</evidence>
<feature type="transmembrane region" description="Helical" evidence="7">
    <location>
        <begin position="323"/>
        <end position="343"/>
    </location>
</feature>
<feature type="transmembrane region" description="Helical" evidence="7">
    <location>
        <begin position="291"/>
        <end position="311"/>
    </location>
</feature>
<organism evidence="10 11">
    <name type="scientific">Vogesella oryzagri</name>
    <dbReference type="NCBI Taxonomy" id="3160864"/>
    <lineage>
        <taxon>Bacteria</taxon>
        <taxon>Pseudomonadati</taxon>
        <taxon>Pseudomonadota</taxon>
        <taxon>Betaproteobacteria</taxon>
        <taxon>Neisseriales</taxon>
        <taxon>Chromobacteriaceae</taxon>
        <taxon>Vogesella</taxon>
    </lineage>
</organism>
<evidence type="ECO:0000256" key="5">
    <source>
        <dbReference type="ARBA" id="ARBA00023049"/>
    </source>
</evidence>
<dbReference type="PANTHER" id="PTHR10120">
    <property type="entry name" value="CAAX PRENYL PROTEASE 1"/>
    <property type="match status" value="1"/>
</dbReference>
<evidence type="ECO:0000256" key="4">
    <source>
        <dbReference type="ARBA" id="ARBA00022833"/>
    </source>
</evidence>
<evidence type="ECO:0000256" key="1">
    <source>
        <dbReference type="ARBA" id="ARBA00022670"/>
    </source>
</evidence>
<dbReference type="EMBL" id="JBEFLD010000004">
    <property type="protein sequence ID" value="MEQ6290710.1"/>
    <property type="molecule type" value="Genomic_DNA"/>
</dbReference>
<keyword evidence="1 6" id="KW-0645">Protease</keyword>
<keyword evidence="7" id="KW-0812">Transmembrane</keyword>
<keyword evidence="2" id="KW-0479">Metal-binding</keyword>
<dbReference type="Pfam" id="PF01435">
    <property type="entry name" value="Peptidase_M48"/>
    <property type="match status" value="1"/>
</dbReference>
<comment type="cofactor">
    <cofactor evidence="6">
        <name>Zn(2+)</name>
        <dbReference type="ChEBI" id="CHEBI:29105"/>
    </cofactor>
    <text evidence="6">Binds 1 zinc ion per subunit.</text>
</comment>
<proteinExistence type="inferred from homology"/>
<keyword evidence="4 6" id="KW-0862">Zinc</keyword>
<comment type="similarity">
    <text evidence="6">Belongs to the peptidase M48 family.</text>
</comment>
<evidence type="ECO:0000259" key="9">
    <source>
        <dbReference type="Pfam" id="PF16491"/>
    </source>
</evidence>
<keyword evidence="11" id="KW-1185">Reference proteome</keyword>
<protein>
    <submittedName>
        <fullName evidence="10">M48 family metallopeptidase</fullName>
    </submittedName>
</protein>
<keyword evidence="7" id="KW-1133">Transmembrane helix</keyword>
<reference evidence="10" key="1">
    <citation type="submission" date="2024-06" db="EMBL/GenBank/DDBJ databases">
        <title>Genome sequence of Vogesella sp. MAHUQ-64.</title>
        <authorList>
            <person name="Huq M.A."/>
        </authorList>
    </citation>
    <scope>NUCLEOTIDE SEQUENCE</scope>
    <source>
        <strain evidence="10">MAHUQ-64</strain>
    </source>
</reference>
<keyword evidence="7" id="KW-0472">Membrane</keyword>
<feature type="transmembrane region" description="Helical" evidence="7">
    <location>
        <begin position="6"/>
        <end position="22"/>
    </location>
</feature>
<dbReference type="InterPro" id="IPR027057">
    <property type="entry name" value="CAXX_Prtase_1"/>
</dbReference>
<dbReference type="InterPro" id="IPR032456">
    <property type="entry name" value="Peptidase_M48_N"/>
</dbReference>
<keyword evidence="3 6" id="KW-0378">Hydrolase</keyword>
<name>A0ABV1M5V8_9NEIS</name>
<evidence type="ECO:0000259" key="8">
    <source>
        <dbReference type="Pfam" id="PF01435"/>
    </source>
</evidence>
<keyword evidence="5 6" id="KW-0482">Metalloprotease</keyword>
<feature type="transmembrane region" description="Helical" evidence="7">
    <location>
        <begin position="69"/>
        <end position="91"/>
    </location>
</feature>
<evidence type="ECO:0000256" key="2">
    <source>
        <dbReference type="ARBA" id="ARBA00022723"/>
    </source>
</evidence>
<evidence type="ECO:0000256" key="3">
    <source>
        <dbReference type="ARBA" id="ARBA00022801"/>
    </source>
</evidence>
<dbReference type="RefSeq" id="WP_349586512.1">
    <property type="nucleotide sequence ID" value="NZ_JBEFLD010000004.1"/>
</dbReference>
<evidence type="ECO:0000256" key="7">
    <source>
        <dbReference type="SAM" id="Phobius"/>
    </source>
</evidence>
<dbReference type="Gene3D" id="3.30.2010.10">
    <property type="entry name" value="Metalloproteases ('zincins'), catalytic domain"/>
    <property type="match status" value="1"/>
</dbReference>
<evidence type="ECO:0000313" key="11">
    <source>
        <dbReference type="Proteomes" id="UP001433638"/>
    </source>
</evidence>
<dbReference type="Pfam" id="PF16491">
    <property type="entry name" value="Peptidase_M48_N"/>
    <property type="match status" value="1"/>
</dbReference>
<dbReference type="Proteomes" id="UP001433638">
    <property type="component" value="Unassembled WGS sequence"/>
</dbReference>
<feature type="transmembrane region" description="Helical" evidence="7">
    <location>
        <begin position="103"/>
        <end position="128"/>
    </location>
</feature>
<dbReference type="InterPro" id="IPR001915">
    <property type="entry name" value="Peptidase_M48"/>
</dbReference>
<feature type="domain" description="Peptidase M48" evidence="8">
    <location>
        <begin position="209"/>
        <end position="412"/>
    </location>
</feature>
<gene>
    <name evidence="10" type="ORF">ABNW52_08780</name>
</gene>
<dbReference type="CDD" id="cd07343">
    <property type="entry name" value="M48A_Zmpste24p_like"/>
    <property type="match status" value="1"/>
</dbReference>
<sequence>MNAFTWSLLLALLLSSWLRWWLASRHISHIRRHRGAVPAAFTASITLEQHQKAADYTCARVRVGMVGSLLDGLLLLTLTVGGGIELASRLATNLLGDGMLAQLGTIGLCTLVMGMVGLPLSLYSTFVIERRFGFSKVDARLFISDLLKGLLLSLLVGTPILAAVLWLIQHGGDYFWLWTWLTWCSFSLLMVWAYPTLIAPRFNRFTPLADSELLARITQLLARCGFASNGVFVMDGSRRSSHGNAYFTGLGKSKRIVFFDTLLEQLEPEEIEAVLAHELGHFHHGHIRSRILLTFASSLLFLWLFAQLLYQPAFYLGLGSSEMTAATALLLFLLCMPVFTFLLHPLSSMLSRRHEYQADEFAARHSNADALVSALTKLYRDNASTLTPDPLHSAFYDSHPPASLRIAHLQGTNP</sequence>
<feature type="transmembrane region" description="Helical" evidence="7">
    <location>
        <begin position="174"/>
        <end position="194"/>
    </location>
</feature>
<feature type="transmembrane region" description="Helical" evidence="7">
    <location>
        <begin position="149"/>
        <end position="168"/>
    </location>
</feature>
<accession>A0ABV1M5V8</accession>
<feature type="domain" description="CAAX prenyl protease 1 N-terminal" evidence="9">
    <location>
        <begin position="27"/>
        <end position="204"/>
    </location>
</feature>
<comment type="caution">
    <text evidence="10">The sequence shown here is derived from an EMBL/GenBank/DDBJ whole genome shotgun (WGS) entry which is preliminary data.</text>
</comment>
<evidence type="ECO:0000313" key="10">
    <source>
        <dbReference type="EMBL" id="MEQ6290710.1"/>
    </source>
</evidence>